<dbReference type="InterPro" id="IPR037682">
    <property type="entry name" value="TonB_C"/>
</dbReference>
<evidence type="ECO:0000256" key="1">
    <source>
        <dbReference type="SAM" id="SignalP"/>
    </source>
</evidence>
<dbReference type="GO" id="GO:0055085">
    <property type="term" value="P:transmembrane transport"/>
    <property type="evidence" value="ECO:0007669"/>
    <property type="project" value="InterPro"/>
</dbReference>
<feature type="domain" description="TonB C-terminal" evidence="2">
    <location>
        <begin position="256"/>
        <end position="316"/>
    </location>
</feature>
<evidence type="ECO:0000313" key="4">
    <source>
        <dbReference type="Proteomes" id="UP001059380"/>
    </source>
</evidence>
<keyword evidence="1" id="KW-0732">Signal</keyword>
<keyword evidence="4" id="KW-1185">Reference proteome</keyword>
<dbReference type="Pfam" id="PF03544">
    <property type="entry name" value="TonB_C"/>
    <property type="match status" value="1"/>
</dbReference>
<dbReference type="AlphaFoldDB" id="A0A9J7BQJ0"/>
<accession>A0A9J7BQJ0</accession>
<feature type="signal peptide" evidence="1">
    <location>
        <begin position="1"/>
        <end position="20"/>
    </location>
</feature>
<name>A0A9J7BQJ0_9BACT</name>
<protein>
    <submittedName>
        <fullName evidence="3">Energy transducer TonB</fullName>
    </submittedName>
</protein>
<dbReference type="EMBL" id="CP093313">
    <property type="protein sequence ID" value="UWZ84833.1"/>
    <property type="molecule type" value="Genomic_DNA"/>
</dbReference>
<feature type="chain" id="PRO_5039890359" evidence="1">
    <location>
        <begin position="21"/>
        <end position="324"/>
    </location>
</feature>
<evidence type="ECO:0000313" key="3">
    <source>
        <dbReference type="EMBL" id="UWZ84833.1"/>
    </source>
</evidence>
<organism evidence="3 4">
    <name type="scientific">Occallatibacter riparius</name>
    <dbReference type="NCBI Taxonomy" id="1002689"/>
    <lineage>
        <taxon>Bacteria</taxon>
        <taxon>Pseudomonadati</taxon>
        <taxon>Acidobacteriota</taxon>
        <taxon>Terriglobia</taxon>
        <taxon>Terriglobales</taxon>
        <taxon>Acidobacteriaceae</taxon>
        <taxon>Occallatibacter</taxon>
    </lineage>
</organism>
<proteinExistence type="predicted"/>
<dbReference type="Gene3D" id="3.30.1150.10">
    <property type="match status" value="1"/>
</dbReference>
<sequence>MIRSTFLLAAIVMGPGALFAMDKTGAQDLLASAGRQARLFEDSARPFAMDVDFTAEFDMPRQGHLRLQWEAKDRWWSKLKIGPIEEIKFQDGEKSYTLSNTGFTPKQVRDLMDLLHVAKNYDKLVVKKDQEHIESGVTVKCMETERREFKSSPRHQICTDVGTRDIMSESWEWSEDRVYRKQFSDFADFAGHRYPHRLEFLKNGRTIISANVIELRQTPLDPQLLVPPQGAIERRECPNFQPPSMVSEPVLALGGRTGLNGSSEVEITVLADGKVGGLHVLQSGGPVMDDIVIDAVKHSKYKPAMCGTEPVIAEMDIELGVGMH</sequence>
<gene>
    <name evidence="3" type="ORF">MOP44_02585</name>
</gene>
<dbReference type="SUPFAM" id="SSF74653">
    <property type="entry name" value="TolA/TonB C-terminal domain"/>
    <property type="match status" value="1"/>
</dbReference>
<dbReference type="KEGG" id="orp:MOP44_02585"/>
<dbReference type="Proteomes" id="UP001059380">
    <property type="component" value="Chromosome"/>
</dbReference>
<dbReference type="RefSeq" id="WP_260794339.1">
    <property type="nucleotide sequence ID" value="NZ_CP093313.1"/>
</dbReference>
<evidence type="ECO:0000259" key="2">
    <source>
        <dbReference type="Pfam" id="PF03544"/>
    </source>
</evidence>
<reference evidence="3" key="1">
    <citation type="submission" date="2021-04" db="EMBL/GenBank/DDBJ databases">
        <title>Phylogenetic analysis of Acidobacteriaceae.</title>
        <authorList>
            <person name="Qiu L."/>
            <person name="Zhang Q."/>
        </authorList>
    </citation>
    <scope>NUCLEOTIDE SEQUENCE</scope>
    <source>
        <strain evidence="3">DSM 25168</strain>
    </source>
</reference>